<dbReference type="InterPro" id="IPR011008">
    <property type="entry name" value="Dimeric_a/b-barrel"/>
</dbReference>
<dbReference type="Pfam" id="PF07876">
    <property type="entry name" value="Dabb"/>
    <property type="match status" value="1"/>
</dbReference>
<organism evidence="2 3">
    <name type="scientific">Pannonibacter phragmitetus</name>
    <dbReference type="NCBI Taxonomy" id="121719"/>
    <lineage>
        <taxon>Bacteria</taxon>
        <taxon>Pseudomonadati</taxon>
        <taxon>Pseudomonadota</taxon>
        <taxon>Alphaproteobacteria</taxon>
        <taxon>Hyphomicrobiales</taxon>
        <taxon>Stappiaceae</taxon>
        <taxon>Pannonibacter</taxon>
    </lineage>
</organism>
<name>A0A0U3MX66_9HYPH</name>
<dbReference type="InterPro" id="IPR013097">
    <property type="entry name" value="Dabb"/>
</dbReference>
<dbReference type="EMBL" id="CP013068">
    <property type="protein sequence ID" value="ALV28935.1"/>
    <property type="molecule type" value="Genomic_DNA"/>
</dbReference>
<dbReference type="SUPFAM" id="SSF54909">
    <property type="entry name" value="Dimeric alpha+beta barrel"/>
    <property type="match status" value="1"/>
</dbReference>
<protein>
    <submittedName>
        <fullName evidence="2">Stress responsive protein</fullName>
    </submittedName>
</protein>
<dbReference type="RefSeq" id="WP_058899897.1">
    <property type="nucleotide sequence ID" value="NZ_CP013068.1"/>
</dbReference>
<evidence type="ECO:0000313" key="3">
    <source>
        <dbReference type="Proteomes" id="UP000064921"/>
    </source>
</evidence>
<reference evidence="2 3" key="1">
    <citation type="submission" date="2015-10" db="EMBL/GenBank/DDBJ databases">
        <title>The world's first case of liver abscess caused by Pannonibacter phragmitetus.</title>
        <authorList>
            <person name="Ming D."/>
            <person name="Wang M."/>
            <person name="Zhou Y."/>
            <person name="Jiang T."/>
            <person name="Hu S."/>
        </authorList>
    </citation>
    <scope>NUCLEOTIDE SEQUENCE [LARGE SCALE GENOMIC DNA]</scope>
    <source>
        <strain evidence="2 3">31801</strain>
    </source>
</reference>
<accession>A0A0U3MX66</accession>
<evidence type="ECO:0000313" key="2">
    <source>
        <dbReference type="EMBL" id="ALV28935.1"/>
    </source>
</evidence>
<proteinExistence type="predicted"/>
<gene>
    <name evidence="2" type="ORF">APZ00_19350</name>
</gene>
<dbReference type="Gene3D" id="3.30.70.100">
    <property type="match status" value="1"/>
</dbReference>
<dbReference type="PANTHER" id="PTHR37832:SF1">
    <property type="entry name" value="STRESS-RESPONSE A_B BARREL DOMAIN-CONTAINING PROTEIN"/>
    <property type="match status" value="1"/>
</dbReference>
<dbReference type="eggNOG" id="COG4627">
    <property type="taxonomic scope" value="Bacteria"/>
</dbReference>
<dbReference type="AlphaFoldDB" id="A0A0U3MX66"/>
<keyword evidence="3" id="KW-1185">Reference proteome</keyword>
<dbReference type="PANTHER" id="PTHR37832">
    <property type="entry name" value="BLL2683 PROTEIN"/>
    <property type="match status" value="1"/>
</dbReference>
<evidence type="ECO:0000259" key="1">
    <source>
        <dbReference type="PROSITE" id="PS51502"/>
    </source>
</evidence>
<dbReference type="STRING" id="121719.APZ00_19350"/>
<dbReference type="SMART" id="SM00886">
    <property type="entry name" value="Dabb"/>
    <property type="match status" value="1"/>
</dbReference>
<dbReference type="KEGG" id="pphr:APZ00_19350"/>
<sequence length="114" mass="12742">MDASTRSTAAVRHIVMWNVAGETPEDRDKAKTQIKTAFESLRGQIPGMTCLEIGIDVSRIDYACDLVLFSEFESAEALKAYAVHPAHLRIRDALEGLRITRHQVDYPVNGETVR</sequence>
<feature type="domain" description="Stress-response A/B barrel" evidence="1">
    <location>
        <begin position="11"/>
        <end position="106"/>
    </location>
</feature>
<dbReference type="Proteomes" id="UP000064921">
    <property type="component" value="Chromosome"/>
</dbReference>
<dbReference type="PROSITE" id="PS51502">
    <property type="entry name" value="S_R_A_B_BARREL"/>
    <property type="match status" value="1"/>
</dbReference>